<organism evidence="16">
    <name type="scientific">Neodiprion lecontei</name>
    <name type="common">Redheaded pine sawfly</name>
    <dbReference type="NCBI Taxonomy" id="441921"/>
    <lineage>
        <taxon>Eukaryota</taxon>
        <taxon>Metazoa</taxon>
        <taxon>Ecdysozoa</taxon>
        <taxon>Arthropoda</taxon>
        <taxon>Hexapoda</taxon>
        <taxon>Insecta</taxon>
        <taxon>Pterygota</taxon>
        <taxon>Neoptera</taxon>
        <taxon>Endopterygota</taxon>
        <taxon>Hymenoptera</taxon>
        <taxon>Tenthredinoidea</taxon>
        <taxon>Diprionidae</taxon>
        <taxon>Diprioninae</taxon>
        <taxon>Neodiprion</taxon>
    </lineage>
</organism>
<comment type="subcellular location">
    <subcellularLocation>
        <location evidence="1">Nucleus</location>
    </subcellularLocation>
</comment>
<dbReference type="GO" id="GO:0061665">
    <property type="term" value="F:SUMO ligase activity"/>
    <property type="evidence" value="ECO:0007669"/>
    <property type="project" value="TreeGrafter"/>
</dbReference>
<dbReference type="InParanoid" id="A0A6J0BA25"/>
<protein>
    <recommendedName>
        <fullName evidence="4">E3 SUMO-protein ligase NSE2</fullName>
    </recommendedName>
    <alternativeName>
        <fullName evidence="11">E3 SUMO-protein transferase NSE2</fullName>
    </alternativeName>
    <alternativeName>
        <fullName evidence="12">Non-structural maintenance of chromosomes element 2 homolog</fullName>
    </alternativeName>
</protein>
<name>A0A6J0BA25_NEOLC</name>
<dbReference type="GO" id="GO:0005634">
    <property type="term" value="C:nucleus"/>
    <property type="evidence" value="ECO:0007669"/>
    <property type="project" value="UniProtKB-SubCell"/>
</dbReference>
<evidence type="ECO:0000256" key="4">
    <source>
        <dbReference type="ARBA" id="ARBA00020923"/>
    </source>
</evidence>
<dbReference type="InterPro" id="IPR004181">
    <property type="entry name" value="Znf_MIZ"/>
</dbReference>
<dbReference type="GO" id="GO:0000724">
    <property type="term" value="P:double-strand break repair via homologous recombination"/>
    <property type="evidence" value="ECO:0007669"/>
    <property type="project" value="InterPro"/>
</dbReference>
<dbReference type="InterPro" id="IPR013083">
    <property type="entry name" value="Znf_RING/FYVE/PHD"/>
</dbReference>
<dbReference type="Gene3D" id="3.30.40.10">
    <property type="entry name" value="Zinc/RING finger domain, C3HC4 (zinc finger)"/>
    <property type="match status" value="1"/>
</dbReference>
<evidence type="ECO:0000256" key="13">
    <source>
        <dbReference type="PROSITE-ProRule" id="PRU00452"/>
    </source>
</evidence>
<dbReference type="RefSeq" id="XP_015510533.1">
    <property type="nucleotide sequence ID" value="XM_015655047.2"/>
</dbReference>
<evidence type="ECO:0000256" key="7">
    <source>
        <dbReference type="ARBA" id="ARBA00022771"/>
    </source>
</evidence>
<dbReference type="SUPFAM" id="SSF57850">
    <property type="entry name" value="RING/U-box"/>
    <property type="match status" value="1"/>
</dbReference>
<evidence type="ECO:0000256" key="11">
    <source>
        <dbReference type="ARBA" id="ARBA00031731"/>
    </source>
</evidence>
<evidence type="ECO:0000256" key="2">
    <source>
        <dbReference type="ARBA" id="ARBA00004718"/>
    </source>
</evidence>
<evidence type="ECO:0000256" key="6">
    <source>
        <dbReference type="ARBA" id="ARBA00022723"/>
    </source>
</evidence>
<dbReference type="CDD" id="cd16651">
    <property type="entry name" value="SPL-RING_NSE2"/>
    <property type="match status" value="1"/>
</dbReference>
<proteinExistence type="inferred from homology"/>
<evidence type="ECO:0000256" key="5">
    <source>
        <dbReference type="ARBA" id="ARBA00022679"/>
    </source>
</evidence>
<evidence type="ECO:0000256" key="8">
    <source>
        <dbReference type="ARBA" id="ARBA00022786"/>
    </source>
</evidence>
<dbReference type="GO" id="GO:0008270">
    <property type="term" value="F:zinc ion binding"/>
    <property type="evidence" value="ECO:0007669"/>
    <property type="project" value="UniProtKB-KW"/>
</dbReference>
<keyword evidence="10" id="KW-0539">Nucleus</keyword>
<keyword evidence="16" id="KW-0436">Ligase</keyword>
<comment type="pathway">
    <text evidence="2">Protein modification; protein sumoylation.</text>
</comment>
<keyword evidence="5" id="KW-0808">Transferase</keyword>
<dbReference type="InterPro" id="IPR026846">
    <property type="entry name" value="Nse2(Mms21)"/>
</dbReference>
<keyword evidence="6" id="KW-0479">Metal-binding</keyword>
<feature type="domain" description="SP-RING-type" evidence="14">
    <location>
        <begin position="125"/>
        <end position="208"/>
    </location>
</feature>
<reference evidence="16" key="1">
    <citation type="submission" date="2025-08" db="UniProtKB">
        <authorList>
            <consortium name="RefSeq"/>
        </authorList>
    </citation>
    <scope>IDENTIFICATION</scope>
    <source>
        <tissue evidence="16">Thorax and Abdomen</tissue>
    </source>
</reference>
<dbReference type="AlphaFoldDB" id="A0A6J0BA25"/>
<evidence type="ECO:0000256" key="12">
    <source>
        <dbReference type="ARBA" id="ARBA00032533"/>
    </source>
</evidence>
<keyword evidence="9" id="KW-0862">Zinc</keyword>
<keyword evidence="8" id="KW-0833">Ubl conjugation pathway</keyword>
<dbReference type="Pfam" id="PF11789">
    <property type="entry name" value="zf-Nse"/>
    <property type="match status" value="1"/>
</dbReference>
<evidence type="ECO:0000259" key="14">
    <source>
        <dbReference type="PROSITE" id="PS51044"/>
    </source>
</evidence>
<dbReference type="OrthoDB" id="26899at2759"/>
<evidence type="ECO:0000313" key="16">
    <source>
        <dbReference type="RefSeq" id="XP_015510533.1"/>
    </source>
</evidence>
<dbReference type="FunCoup" id="A0A6J0BA25">
    <property type="interactions" value="1954"/>
</dbReference>
<dbReference type="PROSITE" id="PS51044">
    <property type="entry name" value="ZF_SP_RING"/>
    <property type="match status" value="1"/>
</dbReference>
<dbReference type="GO" id="GO:0030915">
    <property type="term" value="C:Smc5-Smc6 complex"/>
    <property type="evidence" value="ECO:0007669"/>
    <property type="project" value="InterPro"/>
</dbReference>
<sequence length="210" mass="24106">MSSLQEAPKEIYNLYLQTALNIVTYFEDESQEERLKELTDLAEVSAKLDLKLKKSCEILQRLSAPQDDFNGNQEVIDHAQTLEQFTNEIEGIDTDVNKHKKFQDFQQQVQVLLENTRLNNAANVNDDELVLTQNDINVIDPITKRRINDPVRNTVCGHVYDRGSVEALLKANKQTRCPVAGCANKNYLQLDNFQTDILTKRYLDRNPHAD</sequence>
<dbReference type="UniPathway" id="UPA00886"/>
<evidence type="ECO:0000256" key="1">
    <source>
        <dbReference type="ARBA" id="ARBA00004123"/>
    </source>
</evidence>
<keyword evidence="7 13" id="KW-0863">Zinc-finger</keyword>
<dbReference type="PANTHER" id="PTHR21330:SF1">
    <property type="entry name" value="E3 SUMO-PROTEIN LIGASE NSE2"/>
    <property type="match status" value="1"/>
</dbReference>
<evidence type="ECO:0000256" key="10">
    <source>
        <dbReference type="ARBA" id="ARBA00023242"/>
    </source>
</evidence>
<accession>A0A6J0BA25</accession>
<evidence type="ECO:0000256" key="3">
    <source>
        <dbReference type="ARBA" id="ARBA00008212"/>
    </source>
</evidence>
<dbReference type="Proteomes" id="UP000829291">
    <property type="component" value="Chromosome 3"/>
</dbReference>
<dbReference type="GO" id="GO:0016925">
    <property type="term" value="P:protein sumoylation"/>
    <property type="evidence" value="ECO:0007669"/>
    <property type="project" value="UniProtKB-UniPathway"/>
</dbReference>
<evidence type="ECO:0000256" key="9">
    <source>
        <dbReference type="ARBA" id="ARBA00022833"/>
    </source>
</evidence>
<comment type="similarity">
    <text evidence="3">Belongs to the NSE2 family.</text>
</comment>
<dbReference type="KEGG" id="nlo:107217493"/>
<keyword evidence="15" id="KW-1185">Reference proteome</keyword>
<evidence type="ECO:0000313" key="15">
    <source>
        <dbReference type="Proteomes" id="UP000829291"/>
    </source>
</evidence>
<dbReference type="PANTHER" id="PTHR21330">
    <property type="entry name" value="E3 SUMO-PROTEIN LIGASE NSE2"/>
    <property type="match status" value="1"/>
</dbReference>
<gene>
    <name evidence="16" type="primary">LOC107217493</name>
</gene>
<dbReference type="GeneID" id="107217493"/>